<dbReference type="PROSITE" id="PS51184">
    <property type="entry name" value="JMJC"/>
    <property type="match status" value="1"/>
</dbReference>
<accession>A0A486XWF3</accession>
<name>A0A486XWF3_9GAMM</name>
<dbReference type="InterPro" id="IPR003347">
    <property type="entry name" value="JmjC_dom"/>
</dbReference>
<proteinExistence type="predicted"/>
<sequence length="357" mass="39986">MMLFSVSTFIIFSDNSREAPMRGISEWHNVDAACFSQNIVPLQQPAVLRQAVRDWPAVQAGLNSKQALRDYIAAMDNNAEVNTVLAHPDTGGRLSYNADLSGLNFERHKAPLTAVIDELRRIDGKSDALHIAVQSARADLCLPHFSRYNPMPLLATEVVPRIWLGNKIVVPAHFDHADNLACVVAGQRRFTLFAPEQVVNLYPGPLDFTPAGAPVSMVDHTKPDYSRYPKYARALQQAVYAELEPGDVLYIPALWWHQVESLSGVNMLVNYWWGGSIADDASPVSPFDSLLHCLLTMQQVPAEQRRHWQALFGHLVFHADGDPVAHLPPQPDGRQRFLSDKHKPQLLQWLAKQLQLM</sequence>
<dbReference type="AlphaFoldDB" id="A0A486XWF3"/>
<protein>
    <submittedName>
        <fullName evidence="2">Pass1-related protein</fullName>
    </submittedName>
</protein>
<organism evidence="2">
    <name type="scientific">Rheinheimera sp. BAL341</name>
    <dbReference type="NCBI Taxonomy" id="1708203"/>
    <lineage>
        <taxon>Bacteria</taxon>
        <taxon>Pseudomonadati</taxon>
        <taxon>Pseudomonadota</taxon>
        <taxon>Gammaproteobacteria</taxon>
        <taxon>Chromatiales</taxon>
        <taxon>Chromatiaceae</taxon>
        <taxon>Rheinheimera</taxon>
    </lineage>
</organism>
<dbReference type="SUPFAM" id="SSF51197">
    <property type="entry name" value="Clavaminate synthase-like"/>
    <property type="match status" value="1"/>
</dbReference>
<dbReference type="PANTHER" id="PTHR12461">
    <property type="entry name" value="HYPOXIA-INDUCIBLE FACTOR 1 ALPHA INHIBITOR-RELATED"/>
    <property type="match status" value="1"/>
</dbReference>
<dbReference type="Pfam" id="PF13621">
    <property type="entry name" value="Cupin_8"/>
    <property type="match status" value="1"/>
</dbReference>
<dbReference type="InterPro" id="IPR041667">
    <property type="entry name" value="Cupin_8"/>
</dbReference>
<dbReference type="InterPro" id="IPR014710">
    <property type="entry name" value="RmlC-like_jellyroll"/>
</dbReference>
<dbReference type="PANTHER" id="PTHR12461:SF105">
    <property type="entry name" value="HYPOXIA-INDUCIBLE FACTOR 1-ALPHA INHIBITOR"/>
    <property type="match status" value="1"/>
</dbReference>
<evidence type="ECO:0000313" key="2">
    <source>
        <dbReference type="EMBL" id="VHO06117.1"/>
    </source>
</evidence>
<reference evidence="2" key="1">
    <citation type="submission" date="2019-04" db="EMBL/GenBank/DDBJ databases">
        <authorList>
            <person name="Brambilla D."/>
        </authorList>
    </citation>
    <scope>NUCLEOTIDE SEQUENCE</scope>
    <source>
        <strain evidence="2">BAL1</strain>
    </source>
</reference>
<dbReference type="EMBL" id="CAAJGR010000021">
    <property type="protein sequence ID" value="VHO06117.1"/>
    <property type="molecule type" value="Genomic_DNA"/>
</dbReference>
<dbReference type="Gene3D" id="2.60.120.10">
    <property type="entry name" value="Jelly Rolls"/>
    <property type="match status" value="1"/>
</dbReference>
<feature type="domain" description="JmjC" evidence="1">
    <location>
        <begin position="111"/>
        <end position="288"/>
    </location>
</feature>
<dbReference type="SMART" id="SM00558">
    <property type="entry name" value="JmjC"/>
    <property type="match status" value="1"/>
</dbReference>
<evidence type="ECO:0000259" key="1">
    <source>
        <dbReference type="PROSITE" id="PS51184"/>
    </source>
</evidence>
<gene>
    <name evidence="2" type="ORF">BAL341_3173</name>
</gene>